<dbReference type="PANTHER" id="PTHR43400">
    <property type="entry name" value="FUMARATE REDUCTASE"/>
    <property type="match status" value="1"/>
</dbReference>
<keyword evidence="6" id="KW-0812">Transmembrane</keyword>
<evidence type="ECO:0000256" key="4">
    <source>
        <dbReference type="ARBA" id="ARBA00023002"/>
    </source>
</evidence>
<keyword evidence="4" id="KW-0560">Oxidoreductase</keyword>
<comment type="cofactor">
    <cofactor evidence="1">
        <name>FAD</name>
        <dbReference type="ChEBI" id="CHEBI:57692"/>
    </cofactor>
</comment>
<dbReference type="RefSeq" id="WP_202247313.1">
    <property type="nucleotide sequence ID" value="NZ_JAESJJ010000002.1"/>
</dbReference>
<evidence type="ECO:0000256" key="3">
    <source>
        <dbReference type="ARBA" id="ARBA00022827"/>
    </source>
</evidence>
<keyword evidence="3" id="KW-0274">FAD</keyword>
<feature type="transmembrane region" description="Helical" evidence="6">
    <location>
        <begin position="597"/>
        <end position="615"/>
    </location>
</feature>
<dbReference type="Gene3D" id="3.90.700.10">
    <property type="entry name" value="Succinate dehydrogenase/fumarate reductase flavoprotein, catalytic domain"/>
    <property type="match status" value="1"/>
</dbReference>
<evidence type="ECO:0000256" key="5">
    <source>
        <dbReference type="SAM" id="MobiDB-lite"/>
    </source>
</evidence>
<feature type="domain" description="FAD-dependent oxidoreductase 2 FAD-binding" evidence="7">
    <location>
        <begin position="22"/>
        <end position="50"/>
    </location>
</feature>
<evidence type="ECO:0000313" key="9">
    <source>
        <dbReference type="Proteomes" id="UP000604473"/>
    </source>
</evidence>
<dbReference type="SUPFAM" id="SSF103501">
    <property type="entry name" value="Respiratory nitrate reductase 1 gamma chain"/>
    <property type="match status" value="1"/>
</dbReference>
<dbReference type="InterPro" id="IPR003953">
    <property type="entry name" value="FAD-dep_OxRdtase_2_FAD-bd"/>
</dbReference>
<dbReference type="InterPro" id="IPR012830">
    <property type="entry name" value="Citrate_utilization_prot_B"/>
</dbReference>
<reference evidence="8 9" key="1">
    <citation type="submission" date="2021-01" db="EMBL/GenBank/DDBJ databases">
        <title>Draft genomes of Rhodovulum sulfidophilum.</title>
        <authorList>
            <person name="Guzman M.S."/>
        </authorList>
    </citation>
    <scope>NUCLEOTIDE SEQUENCE [LARGE SCALE GENOMIC DNA]</scope>
    <source>
        <strain evidence="8 9">AB35</strain>
    </source>
</reference>
<feature type="domain" description="FAD-dependent oxidoreductase 2 FAD-binding" evidence="7">
    <location>
        <begin position="188"/>
        <end position="439"/>
    </location>
</feature>
<evidence type="ECO:0000256" key="1">
    <source>
        <dbReference type="ARBA" id="ARBA00001974"/>
    </source>
</evidence>
<keyword evidence="6" id="KW-0472">Membrane</keyword>
<name>A0ABS1RP63_RHOSU</name>
<dbReference type="PANTHER" id="PTHR43400:SF7">
    <property type="entry name" value="FAD-DEPENDENT OXIDOREDUCTASE 2 FAD BINDING DOMAIN-CONTAINING PROTEIN"/>
    <property type="match status" value="1"/>
</dbReference>
<feature type="region of interest" description="Disordered" evidence="5">
    <location>
        <begin position="486"/>
        <end position="507"/>
    </location>
</feature>
<feature type="transmembrane region" description="Helical" evidence="6">
    <location>
        <begin position="742"/>
        <end position="764"/>
    </location>
</feature>
<dbReference type="SUPFAM" id="SSF51905">
    <property type="entry name" value="FAD/NAD(P)-binding domain"/>
    <property type="match status" value="1"/>
</dbReference>
<dbReference type="Pfam" id="PF00890">
    <property type="entry name" value="FAD_binding_2"/>
    <property type="match status" value="2"/>
</dbReference>
<dbReference type="SUPFAM" id="SSF46548">
    <property type="entry name" value="alpha-helical ferredoxin"/>
    <property type="match status" value="1"/>
</dbReference>
<feature type="transmembrane region" description="Helical" evidence="6">
    <location>
        <begin position="635"/>
        <end position="655"/>
    </location>
</feature>
<keyword evidence="6" id="KW-1133">Transmembrane helix</keyword>
<proteinExistence type="predicted"/>
<dbReference type="InterPro" id="IPR027477">
    <property type="entry name" value="Succ_DH/fumarate_Rdtase_cat_sf"/>
</dbReference>
<dbReference type="NCBIfam" id="NF006130">
    <property type="entry name" value="PRK08274.1"/>
    <property type="match status" value="1"/>
</dbReference>
<dbReference type="Proteomes" id="UP000604473">
    <property type="component" value="Unassembled WGS sequence"/>
</dbReference>
<dbReference type="Gene3D" id="3.50.50.60">
    <property type="entry name" value="FAD/NAD(P)-binding domain"/>
    <property type="match status" value="1"/>
</dbReference>
<keyword evidence="2" id="KW-0285">Flavoprotein</keyword>
<evidence type="ECO:0000256" key="6">
    <source>
        <dbReference type="SAM" id="Phobius"/>
    </source>
</evidence>
<evidence type="ECO:0000256" key="2">
    <source>
        <dbReference type="ARBA" id="ARBA00022630"/>
    </source>
</evidence>
<dbReference type="InterPro" id="IPR050315">
    <property type="entry name" value="FAD-oxidoreductase_2"/>
</dbReference>
<feature type="compositionally biased region" description="Pro residues" evidence="5">
    <location>
        <begin position="490"/>
        <end position="502"/>
    </location>
</feature>
<dbReference type="SUPFAM" id="SSF56425">
    <property type="entry name" value="Succinate dehydrogenase/fumarate reductase flavoprotein, catalytic domain"/>
    <property type="match status" value="1"/>
</dbReference>
<dbReference type="InterPro" id="IPR012831">
    <property type="entry name" value="CobZ"/>
</dbReference>
<evidence type="ECO:0000259" key="7">
    <source>
        <dbReference type="Pfam" id="PF00890"/>
    </source>
</evidence>
<organism evidence="8 9">
    <name type="scientific">Rhodovulum sulfidophilum</name>
    <name type="common">Rhodobacter sulfidophilus</name>
    <dbReference type="NCBI Taxonomy" id="35806"/>
    <lineage>
        <taxon>Bacteria</taxon>
        <taxon>Pseudomonadati</taxon>
        <taxon>Pseudomonadota</taxon>
        <taxon>Alphaproteobacteria</taxon>
        <taxon>Rhodobacterales</taxon>
        <taxon>Paracoccaceae</taxon>
        <taxon>Rhodovulum</taxon>
    </lineage>
</organism>
<dbReference type="NCBIfam" id="TIGR02485">
    <property type="entry name" value="CobZ_N-term"/>
    <property type="match status" value="1"/>
</dbReference>
<gene>
    <name evidence="8" type="primary">tcuA</name>
    <name evidence="8" type="ORF">JMM60_03415</name>
</gene>
<accession>A0ABS1RP63</accession>
<protein>
    <submittedName>
        <fullName evidence="8">FAD-dependent tricarballylate dehydrogenase TcuA</fullName>
    </submittedName>
</protein>
<feature type="transmembrane region" description="Helical" evidence="6">
    <location>
        <begin position="708"/>
        <end position="730"/>
    </location>
</feature>
<dbReference type="InterPro" id="IPR036197">
    <property type="entry name" value="NarG-like_sf"/>
</dbReference>
<dbReference type="InterPro" id="IPR036188">
    <property type="entry name" value="FAD/NAD-bd_sf"/>
</dbReference>
<keyword evidence="9" id="KW-1185">Reference proteome</keyword>
<feature type="transmembrane region" description="Helical" evidence="6">
    <location>
        <begin position="785"/>
        <end position="803"/>
    </location>
</feature>
<dbReference type="NCBIfam" id="TIGR02484">
    <property type="entry name" value="CitB"/>
    <property type="match status" value="1"/>
</dbReference>
<feature type="transmembrane region" description="Helical" evidence="6">
    <location>
        <begin position="809"/>
        <end position="829"/>
    </location>
</feature>
<comment type="caution">
    <text evidence="8">The sequence shown here is derived from an EMBL/GenBank/DDBJ whole genome shotgun (WGS) entry which is preliminary data.</text>
</comment>
<dbReference type="EMBL" id="JAESJJ010000002">
    <property type="protein sequence ID" value="MBL3607856.1"/>
    <property type="molecule type" value="Genomic_DNA"/>
</dbReference>
<evidence type="ECO:0000313" key="8">
    <source>
        <dbReference type="EMBL" id="MBL3607856.1"/>
    </source>
</evidence>
<sequence length="857" mass="87939">MPDPRPVPPVPGPSALPGATGVLVAGAGFAGLTAAIEARLCGAEVTLIDPAPMPLWGGNTRHSRNIRLAHDSETRWQRGGYPAAEFAADIERLVPSDNGLAGVLARGSADLGSWLAARGVAFEPWDEGNLPFSRRTAFFRGGGQALSHALLRAAGQLGVRIASGRIEALPPDWAEDRPLCLIVQTADGPRSLQAEALVLATGGYGANPDEMIRHLGPGAAAFANRGTPHQDGAPLLWLMAHGAATVGRPGDGHLVAVDARAPASDAGIVSRADGMQFGLVVDAAGQRFRDEGADVGSARYSVWGRALAERADPRAWLILDAEGTARLPPLLYPPLTAENPADLARLCGIEPGGLVATLNALAAHLDRGTPLEPPRSRPEGVPFAPPLRPPLAAIPLRPGLTFTRHGVAVDATARVRLAEGGSAHRVFAAGASMAGALLGQGYLSGTALAIGGVFGRIAGAGAASLADHGVGQAGPATDKLRQASAVPALQPAPPQPAAPAPEPEPEPWDEAARALSICNTCGFCTGLCAVFPAARLRPALGTGDLRHLAHLCHDCRSCHYDCQYAPPHALAVNLPAALAEARAADYAARLPARLPQAVFLLCLLGLPLMALLAIPPERLFAAGAAPGAFYEVIPHALMAGGAGLAFGGAALVLAVRLWRFWRQTTGPAAQPGIRPLARGLGAALRLTNLGGTRGCDGPRGPTGPARRIFHHLLAGGFVLTGLATLAGAVLHAGGEIAPYPLASAPVALGTLGGIAMLAGLAGLSHRRKRADRRPASARMEAADRDLRRALGIVAGSGLALLALRDGPAMGLMLALHLGAVLGLALALPFGKLSHGAYRSLALIRHAAERAARPGPRR</sequence>